<feature type="transmembrane region" description="Helical" evidence="8">
    <location>
        <begin position="175"/>
        <end position="197"/>
    </location>
</feature>
<dbReference type="Pfam" id="PF01925">
    <property type="entry name" value="TauE"/>
    <property type="match status" value="1"/>
</dbReference>
<reference evidence="9" key="1">
    <citation type="submission" date="2021-07" db="EMBL/GenBank/DDBJ databases">
        <title>Pseudohoeflea marina sp. nov. a polyhydroxyalcanoate-producing bacterium.</title>
        <authorList>
            <person name="Zheng W."/>
            <person name="Yu S."/>
            <person name="Huang Y."/>
        </authorList>
    </citation>
    <scope>NUCLEOTIDE SEQUENCE</scope>
    <source>
        <strain evidence="9">DP4N28-3</strain>
    </source>
</reference>
<evidence type="ECO:0000256" key="6">
    <source>
        <dbReference type="ARBA" id="ARBA00022989"/>
    </source>
</evidence>
<evidence type="ECO:0000256" key="2">
    <source>
        <dbReference type="ARBA" id="ARBA00009142"/>
    </source>
</evidence>
<accession>A0ABS6WPG8</accession>
<gene>
    <name evidence="9" type="ORF">KY465_11305</name>
</gene>
<feature type="transmembrane region" description="Helical" evidence="8">
    <location>
        <begin position="100"/>
        <end position="117"/>
    </location>
</feature>
<feature type="transmembrane region" description="Helical" evidence="8">
    <location>
        <begin position="209"/>
        <end position="228"/>
    </location>
</feature>
<feature type="transmembrane region" description="Helical" evidence="8">
    <location>
        <begin position="7"/>
        <end position="32"/>
    </location>
</feature>
<name>A0ABS6WPG8_9HYPH</name>
<keyword evidence="10" id="KW-1185">Reference proteome</keyword>
<protein>
    <recommendedName>
        <fullName evidence="8">Probable membrane transporter protein</fullName>
    </recommendedName>
</protein>
<comment type="subcellular location">
    <subcellularLocation>
        <location evidence="1 8">Cell membrane</location>
        <topology evidence="1 8">Multi-pass membrane protein</topology>
    </subcellularLocation>
</comment>
<keyword evidence="3" id="KW-0813">Transport</keyword>
<proteinExistence type="inferred from homology"/>
<keyword evidence="7 8" id="KW-0472">Membrane</keyword>
<dbReference type="InterPro" id="IPR052017">
    <property type="entry name" value="TSUP"/>
</dbReference>
<feature type="transmembrane region" description="Helical" evidence="8">
    <location>
        <begin position="76"/>
        <end position="94"/>
    </location>
</feature>
<evidence type="ECO:0000256" key="4">
    <source>
        <dbReference type="ARBA" id="ARBA00022475"/>
    </source>
</evidence>
<comment type="similarity">
    <text evidence="2 8">Belongs to the 4-toluene sulfonate uptake permease (TSUP) (TC 2.A.102) family.</text>
</comment>
<comment type="caution">
    <text evidence="9">The sequence shown here is derived from an EMBL/GenBank/DDBJ whole genome shotgun (WGS) entry which is preliminary data.</text>
</comment>
<dbReference type="PANTHER" id="PTHR30269:SF37">
    <property type="entry name" value="MEMBRANE TRANSPORTER PROTEIN"/>
    <property type="match status" value="1"/>
</dbReference>
<dbReference type="PANTHER" id="PTHR30269">
    <property type="entry name" value="TRANSMEMBRANE PROTEIN YFCA"/>
    <property type="match status" value="1"/>
</dbReference>
<feature type="transmembrane region" description="Helical" evidence="8">
    <location>
        <begin position="234"/>
        <end position="252"/>
    </location>
</feature>
<dbReference type="InterPro" id="IPR002781">
    <property type="entry name" value="TM_pro_TauE-like"/>
</dbReference>
<evidence type="ECO:0000313" key="9">
    <source>
        <dbReference type="EMBL" id="MBW3097866.1"/>
    </source>
</evidence>
<evidence type="ECO:0000256" key="3">
    <source>
        <dbReference type="ARBA" id="ARBA00022448"/>
    </source>
</evidence>
<evidence type="ECO:0000313" key="10">
    <source>
        <dbReference type="Proteomes" id="UP001430804"/>
    </source>
</evidence>
<keyword evidence="6 8" id="KW-1133">Transmembrane helix</keyword>
<sequence length="258" mass="27998">MISDPVFYLYAVPAVFLVGLSKGGLGGAMALIGVPLMALAISPVQAAAIMLPILILMDIISLWIWRRHNEATTLRIMLPGAALGILIAWLTAAWVTEDAIRLIVGGVALIFSAQYFWRRYQDRRADRTVPTGPRPHRPLYGAFCGTLAGFTSFVSHAGGPPYQLYTLPLRHEPKAFIGASVRFFAVVNALKVVPYFALGEFDATNLKTAAVLLPLAVGATVLGAVVVRRIRAEHFYPLMYAMVLVTAFKLIYDGLGGL</sequence>
<dbReference type="Proteomes" id="UP001430804">
    <property type="component" value="Unassembled WGS sequence"/>
</dbReference>
<feature type="transmembrane region" description="Helical" evidence="8">
    <location>
        <begin position="44"/>
        <end position="64"/>
    </location>
</feature>
<keyword evidence="4 8" id="KW-1003">Cell membrane</keyword>
<evidence type="ECO:0000256" key="8">
    <source>
        <dbReference type="RuleBase" id="RU363041"/>
    </source>
</evidence>
<evidence type="ECO:0000256" key="5">
    <source>
        <dbReference type="ARBA" id="ARBA00022692"/>
    </source>
</evidence>
<evidence type="ECO:0000256" key="7">
    <source>
        <dbReference type="ARBA" id="ARBA00023136"/>
    </source>
</evidence>
<organism evidence="9 10">
    <name type="scientific">Pseudohoeflea coraliihabitans</name>
    <dbReference type="NCBI Taxonomy" id="2860393"/>
    <lineage>
        <taxon>Bacteria</taxon>
        <taxon>Pseudomonadati</taxon>
        <taxon>Pseudomonadota</taxon>
        <taxon>Alphaproteobacteria</taxon>
        <taxon>Hyphomicrobiales</taxon>
        <taxon>Rhizobiaceae</taxon>
        <taxon>Pseudohoeflea</taxon>
    </lineage>
</organism>
<dbReference type="EMBL" id="JAHWQX010000003">
    <property type="protein sequence ID" value="MBW3097866.1"/>
    <property type="molecule type" value="Genomic_DNA"/>
</dbReference>
<keyword evidence="5 8" id="KW-0812">Transmembrane</keyword>
<evidence type="ECO:0000256" key="1">
    <source>
        <dbReference type="ARBA" id="ARBA00004651"/>
    </source>
</evidence>
<dbReference type="RefSeq" id="WP_219201825.1">
    <property type="nucleotide sequence ID" value="NZ_JAHWQX010000003.1"/>
</dbReference>